<dbReference type="STRING" id="1448318.A0A319E4V8"/>
<gene>
    <name evidence="1" type="ORF">BO78DRAFT_388001</name>
</gene>
<dbReference type="GO" id="GO:0001228">
    <property type="term" value="F:DNA-binding transcription activator activity, RNA polymerase II-specific"/>
    <property type="evidence" value="ECO:0007669"/>
    <property type="project" value="TreeGrafter"/>
</dbReference>
<evidence type="ECO:0000313" key="1">
    <source>
        <dbReference type="EMBL" id="PYI05126.1"/>
    </source>
</evidence>
<sequence length="281" mass="32089">MNHYSVATATSLFHQPDQQLWQRDVPTRAQFQPLLMHSLLAVAALHKAYAEPEAQRAEYCTRALQHHQAGLQLFQARLGHISTDQDSADLFTFSLLLVVWLYAWPALAPDRRDIDSDARLTRILGTLSLARGCKTILDLQMSSITSVPTGIQDALAQLRQRTADSVHLSAIAQLECLIGLAWRDRDDPRVAIAWPCLLEEEFWTQVAYRDPMALLILVHYAAFLQMYHRCWWLEGWADMILRAVDETIPEQDKIALDFNQVTTQISAEFQRVANLFEPETH</sequence>
<dbReference type="PANTHER" id="PTHR47784">
    <property type="entry name" value="STEROL UPTAKE CONTROL PROTEIN 2"/>
    <property type="match status" value="1"/>
</dbReference>
<accession>A0A319E4V8</accession>
<evidence type="ECO:0000313" key="2">
    <source>
        <dbReference type="Proteomes" id="UP000248423"/>
    </source>
</evidence>
<dbReference type="AlphaFoldDB" id="A0A319E4V8"/>
<protein>
    <recommendedName>
        <fullName evidence="3">Zn(II)2Cys6 transcription factor</fullName>
    </recommendedName>
</protein>
<dbReference type="Proteomes" id="UP000248423">
    <property type="component" value="Unassembled WGS sequence"/>
</dbReference>
<name>A0A319E4V8_ASPSB</name>
<organism evidence="1 2">
    <name type="scientific">Aspergillus sclerotiicarbonarius (strain CBS 121057 / IBT 28362)</name>
    <dbReference type="NCBI Taxonomy" id="1448318"/>
    <lineage>
        <taxon>Eukaryota</taxon>
        <taxon>Fungi</taxon>
        <taxon>Dikarya</taxon>
        <taxon>Ascomycota</taxon>
        <taxon>Pezizomycotina</taxon>
        <taxon>Eurotiomycetes</taxon>
        <taxon>Eurotiomycetidae</taxon>
        <taxon>Eurotiales</taxon>
        <taxon>Aspergillaceae</taxon>
        <taxon>Aspergillus</taxon>
        <taxon>Aspergillus subgen. Circumdati</taxon>
    </lineage>
</organism>
<dbReference type="InterPro" id="IPR053157">
    <property type="entry name" value="Sterol_Uptake_Regulator"/>
</dbReference>
<evidence type="ECO:0008006" key="3">
    <source>
        <dbReference type="Google" id="ProtNLM"/>
    </source>
</evidence>
<dbReference type="OrthoDB" id="5350673at2759"/>
<dbReference type="PANTHER" id="PTHR47784:SF5">
    <property type="entry name" value="STEROL UPTAKE CONTROL PROTEIN 2"/>
    <property type="match status" value="1"/>
</dbReference>
<dbReference type="Pfam" id="PF11951">
    <property type="entry name" value="Fungal_trans_2"/>
    <property type="match status" value="1"/>
</dbReference>
<dbReference type="InterPro" id="IPR021858">
    <property type="entry name" value="Fun_TF"/>
</dbReference>
<dbReference type="VEuPathDB" id="FungiDB:BO78DRAFT_388001"/>
<proteinExistence type="predicted"/>
<reference evidence="1 2" key="1">
    <citation type="submission" date="2018-02" db="EMBL/GenBank/DDBJ databases">
        <title>The genomes of Aspergillus section Nigri reveals drivers in fungal speciation.</title>
        <authorList>
            <consortium name="DOE Joint Genome Institute"/>
            <person name="Vesth T.C."/>
            <person name="Nybo J."/>
            <person name="Theobald S."/>
            <person name="Brandl J."/>
            <person name="Frisvad J.C."/>
            <person name="Nielsen K.F."/>
            <person name="Lyhne E.K."/>
            <person name="Kogle M.E."/>
            <person name="Kuo A."/>
            <person name="Riley R."/>
            <person name="Clum A."/>
            <person name="Nolan M."/>
            <person name="Lipzen A."/>
            <person name="Salamov A."/>
            <person name="Henrissat B."/>
            <person name="Wiebenga A."/>
            <person name="De vries R.P."/>
            <person name="Grigoriev I.V."/>
            <person name="Mortensen U.H."/>
            <person name="Andersen M.R."/>
            <person name="Baker S.E."/>
        </authorList>
    </citation>
    <scope>NUCLEOTIDE SEQUENCE [LARGE SCALE GENOMIC DNA]</scope>
    <source>
        <strain evidence="1 2">CBS 121057</strain>
    </source>
</reference>
<keyword evidence="2" id="KW-1185">Reference proteome</keyword>
<dbReference type="EMBL" id="KZ826361">
    <property type="protein sequence ID" value="PYI05126.1"/>
    <property type="molecule type" value="Genomic_DNA"/>
</dbReference>